<evidence type="ECO:0000313" key="8">
    <source>
        <dbReference type="Proteomes" id="UP000269154"/>
    </source>
</evidence>
<evidence type="ECO:0000256" key="3">
    <source>
        <dbReference type="ARBA" id="ARBA00022989"/>
    </source>
</evidence>
<evidence type="ECO:0000313" key="7">
    <source>
        <dbReference type="EMBL" id="RQH32381.1"/>
    </source>
</evidence>
<proteinExistence type="predicted"/>
<comment type="caution">
    <text evidence="7">The sequence shown here is derived from an EMBL/GenBank/DDBJ whole genome shotgun (WGS) entry which is preliminary data.</text>
</comment>
<keyword evidence="7" id="KW-0645">Protease</keyword>
<dbReference type="PANTHER" id="PTHR43066:SF11">
    <property type="entry name" value="PEPTIDASE S54 RHOMBOID DOMAIN-CONTAINING PROTEIN"/>
    <property type="match status" value="1"/>
</dbReference>
<dbReference type="GO" id="GO:0016020">
    <property type="term" value="C:membrane"/>
    <property type="evidence" value="ECO:0007669"/>
    <property type="project" value="UniProtKB-SubCell"/>
</dbReference>
<dbReference type="InterPro" id="IPR022764">
    <property type="entry name" value="Peptidase_S54_rhomboid_dom"/>
</dbReference>
<evidence type="ECO:0000256" key="2">
    <source>
        <dbReference type="ARBA" id="ARBA00022692"/>
    </source>
</evidence>
<dbReference type="GO" id="GO:0006508">
    <property type="term" value="P:proteolysis"/>
    <property type="evidence" value="ECO:0007669"/>
    <property type="project" value="UniProtKB-KW"/>
</dbReference>
<comment type="subcellular location">
    <subcellularLocation>
        <location evidence="1">Membrane</location>
        <topology evidence="1">Multi-pass membrane protein</topology>
    </subcellularLocation>
</comment>
<dbReference type="RefSeq" id="WP_124144768.1">
    <property type="nucleotide sequence ID" value="NZ_CAWOKI010000037.1"/>
</dbReference>
<dbReference type="Gene3D" id="1.20.1540.10">
    <property type="entry name" value="Rhomboid-like"/>
    <property type="match status" value="1"/>
</dbReference>
<organism evidence="7 8">
    <name type="scientific">Okeania hirsuta</name>
    <dbReference type="NCBI Taxonomy" id="1458930"/>
    <lineage>
        <taxon>Bacteria</taxon>
        <taxon>Bacillati</taxon>
        <taxon>Cyanobacteriota</taxon>
        <taxon>Cyanophyceae</taxon>
        <taxon>Oscillatoriophycideae</taxon>
        <taxon>Oscillatoriales</taxon>
        <taxon>Microcoleaceae</taxon>
        <taxon>Okeania</taxon>
    </lineage>
</organism>
<feature type="transmembrane region" description="Helical" evidence="5">
    <location>
        <begin position="165"/>
        <end position="185"/>
    </location>
</feature>
<dbReference type="Pfam" id="PF01694">
    <property type="entry name" value="Rhomboid"/>
    <property type="match status" value="1"/>
</dbReference>
<dbReference type="SUPFAM" id="SSF144091">
    <property type="entry name" value="Rhomboid-like"/>
    <property type="match status" value="1"/>
</dbReference>
<evidence type="ECO:0000256" key="5">
    <source>
        <dbReference type="SAM" id="Phobius"/>
    </source>
</evidence>
<feature type="transmembrane region" description="Helical" evidence="5">
    <location>
        <begin position="89"/>
        <end position="107"/>
    </location>
</feature>
<dbReference type="OrthoDB" id="465874at2"/>
<feature type="transmembrane region" description="Helical" evidence="5">
    <location>
        <begin position="12"/>
        <end position="29"/>
    </location>
</feature>
<dbReference type="Proteomes" id="UP000269154">
    <property type="component" value="Unassembled WGS sequence"/>
</dbReference>
<keyword evidence="7" id="KW-0378">Hydrolase</keyword>
<evidence type="ECO:0000256" key="1">
    <source>
        <dbReference type="ARBA" id="ARBA00004141"/>
    </source>
</evidence>
<evidence type="ECO:0000256" key="4">
    <source>
        <dbReference type="ARBA" id="ARBA00023136"/>
    </source>
</evidence>
<keyword evidence="2 5" id="KW-0812">Transmembrane</keyword>
<keyword evidence="8" id="KW-1185">Reference proteome</keyword>
<evidence type="ECO:0000259" key="6">
    <source>
        <dbReference type="Pfam" id="PF01694"/>
    </source>
</evidence>
<keyword evidence="4 5" id="KW-0472">Membrane</keyword>
<accession>A0A3N6PUU1</accession>
<keyword evidence="3 5" id="KW-1133">Transmembrane helix</keyword>
<reference evidence="7 8" key="1">
    <citation type="journal article" date="2018" name="ACS Chem. Biol.">
        <title>Ketoreductase domain dysfunction expands chemodiversity: malyngamide biosynthesis in the cyanobacterium Okeania hirsuta.</title>
        <authorList>
            <person name="Moss N.A."/>
            <person name="Leao T."/>
            <person name="Rankin M."/>
            <person name="McCullough T.M."/>
            <person name="Qu P."/>
            <person name="Korobeynikov A."/>
            <person name="Smith J.L."/>
            <person name="Gerwick L."/>
            <person name="Gerwick W.H."/>
        </authorList>
    </citation>
    <scope>NUCLEOTIDE SEQUENCE [LARGE SCALE GENOMIC DNA]</scope>
    <source>
        <strain evidence="7 8">PAB10Feb10-1</strain>
    </source>
</reference>
<feature type="transmembrane region" description="Helical" evidence="5">
    <location>
        <begin position="137"/>
        <end position="159"/>
    </location>
</feature>
<gene>
    <name evidence="7" type="ORF">D5R40_22485</name>
</gene>
<dbReference type="EMBL" id="RCBY01000156">
    <property type="protein sequence ID" value="RQH32381.1"/>
    <property type="molecule type" value="Genomic_DNA"/>
</dbReference>
<feature type="transmembrane region" description="Helical" evidence="5">
    <location>
        <begin position="64"/>
        <end position="82"/>
    </location>
</feature>
<dbReference type="GO" id="GO:0004252">
    <property type="term" value="F:serine-type endopeptidase activity"/>
    <property type="evidence" value="ECO:0007669"/>
    <property type="project" value="InterPro"/>
</dbReference>
<feature type="domain" description="Peptidase S54 rhomboid" evidence="6">
    <location>
        <begin position="53"/>
        <end position="186"/>
    </location>
</feature>
<protein>
    <submittedName>
        <fullName evidence="7">Rhomboid family intramembrane serine protease</fullName>
    </submittedName>
</protein>
<sequence length="191" mass="20833">MNKLFEKINTQVTILGSIIAILWIVQIINSEFLAGKLNYYGGIHPQSSIGLSGIFFAPFLHGSYAHLMANIAPLIILGWLIMLRGVGDFFFVSIVTIIVSGLGIWCFGAPNSIHIGASGLIFGYFGFLLLRSLFDFSILSVIFALTAGFLYSGLIWGILPSDPDVSWEAHLFGFLGGIFAAQLLGKRRKNS</sequence>
<feature type="transmembrane region" description="Helical" evidence="5">
    <location>
        <begin position="113"/>
        <end position="130"/>
    </location>
</feature>
<dbReference type="AlphaFoldDB" id="A0A3N6PUU1"/>
<dbReference type="PANTHER" id="PTHR43066">
    <property type="entry name" value="RHOMBOID-RELATED PROTEIN"/>
    <property type="match status" value="1"/>
</dbReference>
<name>A0A3N6PUU1_9CYAN</name>
<dbReference type="InterPro" id="IPR035952">
    <property type="entry name" value="Rhomboid-like_sf"/>
</dbReference>